<proteinExistence type="predicted"/>
<dbReference type="AlphaFoldDB" id="A0A371JN45"/>
<dbReference type="PANTHER" id="PTHR43280:SF2">
    <property type="entry name" value="HTH-TYPE TRANSCRIPTIONAL REGULATOR EXSA"/>
    <property type="match status" value="1"/>
</dbReference>
<keyword evidence="1" id="KW-0805">Transcription regulation</keyword>
<dbReference type="SUPFAM" id="SSF46689">
    <property type="entry name" value="Homeodomain-like"/>
    <property type="match status" value="2"/>
</dbReference>
<reference evidence="5 6" key="1">
    <citation type="submission" date="2018-08" db="EMBL/GenBank/DDBJ databases">
        <title>Muricauda nanhaiensis sp. nov., isolated from seawater of the South China Sea.</title>
        <authorList>
            <person name="Dang Y."/>
        </authorList>
    </citation>
    <scope>NUCLEOTIDE SEQUENCE [LARGE SCALE GENOMIC DNA]</scope>
    <source>
        <strain evidence="5 6">SM1704</strain>
    </source>
</reference>
<dbReference type="PROSITE" id="PS01124">
    <property type="entry name" value="HTH_ARAC_FAMILY_2"/>
    <property type="match status" value="1"/>
</dbReference>
<keyword evidence="3" id="KW-0804">Transcription</keyword>
<dbReference type="PROSITE" id="PS00041">
    <property type="entry name" value="HTH_ARAC_FAMILY_1"/>
    <property type="match status" value="1"/>
</dbReference>
<dbReference type="InterPro" id="IPR018062">
    <property type="entry name" value="HTH_AraC-typ_CS"/>
</dbReference>
<evidence type="ECO:0000259" key="4">
    <source>
        <dbReference type="PROSITE" id="PS01124"/>
    </source>
</evidence>
<gene>
    <name evidence="5" type="ORF">DX873_13235</name>
</gene>
<dbReference type="Pfam" id="PF22200">
    <property type="entry name" value="ExsA_N"/>
    <property type="match status" value="1"/>
</dbReference>
<name>A0A371JN45_9FLAO</name>
<evidence type="ECO:0000256" key="3">
    <source>
        <dbReference type="ARBA" id="ARBA00023163"/>
    </source>
</evidence>
<evidence type="ECO:0000256" key="2">
    <source>
        <dbReference type="ARBA" id="ARBA00023125"/>
    </source>
</evidence>
<dbReference type="OrthoDB" id="4480133at2"/>
<dbReference type="Proteomes" id="UP000261828">
    <property type="component" value="Unassembled WGS sequence"/>
</dbReference>
<keyword evidence="6" id="KW-1185">Reference proteome</keyword>
<dbReference type="RefSeq" id="WP_116184967.1">
    <property type="nucleotide sequence ID" value="NZ_QTJX01000003.1"/>
</dbReference>
<accession>A0A371JN45</accession>
<protein>
    <submittedName>
        <fullName evidence="5">AraC family transcriptional regulator</fullName>
    </submittedName>
</protein>
<dbReference type="InterPro" id="IPR018060">
    <property type="entry name" value="HTH_AraC"/>
</dbReference>
<keyword evidence="2" id="KW-0238">DNA-binding</keyword>
<dbReference type="InterPro" id="IPR009057">
    <property type="entry name" value="Homeodomain-like_sf"/>
</dbReference>
<dbReference type="InterPro" id="IPR054015">
    <property type="entry name" value="ExsA-like_N"/>
</dbReference>
<dbReference type="GO" id="GO:0003700">
    <property type="term" value="F:DNA-binding transcription factor activity"/>
    <property type="evidence" value="ECO:0007669"/>
    <property type="project" value="InterPro"/>
</dbReference>
<evidence type="ECO:0000313" key="6">
    <source>
        <dbReference type="Proteomes" id="UP000261828"/>
    </source>
</evidence>
<dbReference type="PRINTS" id="PR00032">
    <property type="entry name" value="HTHARAC"/>
</dbReference>
<organism evidence="5 6">
    <name type="scientific">Flagellimonas nanhaiensis</name>
    <dbReference type="NCBI Taxonomy" id="2292706"/>
    <lineage>
        <taxon>Bacteria</taxon>
        <taxon>Pseudomonadati</taxon>
        <taxon>Bacteroidota</taxon>
        <taxon>Flavobacteriia</taxon>
        <taxon>Flavobacteriales</taxon>
        <taxon>Flavobacteriaceae</taxon>
        <taxon>Flagellimonas</taxon>
    </lineage>
</organism>
<dbReference type="SUPFAM" id="SSF51215">
    <property type="entry name" value="Regulatory protein AraC"/>
    <property type="match status" value="1"/>
</dbReference>
<dbReference type="EMBL" id="QTJX01000003">
    <property type="protein sequence ID" value="RDY58646.1"/>
    <property type="molecule type" value="Genomic_DNA"/>
</dbReference>
<dbReference type="InterPro" id="IPR037923">
    <property type="entry name" value="HTH-like"/>
</dbReference>
<dbReference type="InterPro" id="IPR020449">
    <property type="entry name" value="Tscrpt_reg_AraC-type_HTH"/>
</dbReference>
<feature type="domain" description="HTH araC/xylS-type" evidence="4">
    <location>
        <begin position="187"/>
        <end position="285"/>
    </location>
</feature>
<dbReference type="GO" id="GO:0043565">
    <property type="term" value="F:sequence-specific DNA binding"/>
    <property type="evidence" value="ECO:0007669"/>
    <property type="project" value="InterPro"/>
</dbReference>
<evidence type="ECO:0000256" key="1">
    <source>
        <dbReference type="ARBA" id="ARBA00023015"/>
    </source>
</evidence>
<evidence type="ECO:0000313" key="5">
    <source>
        <dbReference type="EMBL" id="RDY58646.1"/>
    </source>
</evidence>
<dbReference type="Gene3D" id="1.10.10.60">
    <property type="entry name" value="Homeodomain-like"/>
    <property type="match status" value="2"/>
</dbReference>
<dbReference type="SMART" id="SM00342">
    <property type="entry name" value="HTH_ARAC"/>
    <property type="match status" value="1"/>
</dbReference>
<dbReference type="Pfam" id="PF12833">
    <property type="entry name" value="HTH_18"/>
    <property type="match status" value="1"/>
</dbReference>
<comment type="caution">
    <text evidence="5">The sequence shown here is derived from an EMBL/GenBank/DDBJ whole genome shotgun (WGS) entry which is preliminary data.</text>
</comment>
<sequence>MINLYHTLKAIDVYKKVIIRDMLCVEYKCFLEDETFKFWTEVGCLVYCTSGKKIYSSNQEDYEVVPGSIFYLKKGAYTGRNFFDEQYCALMFFMPESFVQGFLEKYSSIVVKQNHLDSHEGSIIHLGTNPTMEGFFYSVLNYFANMDQVDNQLLEVKLDELMLNIFAQEEYKALTDHLIAIALQNKFNLRQVMEDNFASTLKLENFAELCCMSLSTFKREFSKTYQEPPGKWLLNRKIQLASKMLRKTEDSVNDIAFKSGFESSSHFIRSFKKAKGVTPAKYRTT</sequence>
<dbReference type="PANTHER" id="PTHR43280">
    <property type="entry name" value="ARAC-FAMILY TRANSCRIPTIONAL REGULATOR"/>
    <property type="match status" value="1"/>
</dbReference>